<reference evidence="2 3" key="1">
    <citation type="journal article" date="2008" name="Nature">
        <title>The genome of Laccaria bicolor provides insights into mycorrhizal symbiosis.</title>
        <authorList>
            <person name="Martin F."/>
            <person name="Aerts A."/>
            <person name="Ahren D."/>
            <person name="Brun A."/>
            <person name="Danchin E.G.J."/>
            <person name="Duchaussoy F."/>
            <person name="Gibon J."/>
            <person name="Kohler A."/>
            <person name="Lindquist E."/>
            <person name="Pereda V."/>
            <person name="Salamov A."/>
            <person name="Shapiro H.J."/>
            <person name="Wuyts J."/>
            <person name="Blaudez D."/>
            <person name="Buee M."/>
            <person name="Brokstein P."/>
            <person name="Canbaeck B."/>
            <person name="Cohen D."/>
            <person name="Courty P.E."/>
            <person name="Coutinho P.M."/>
            <person name="Delaruelle C."/>
            <person name="Detter J.C."/>
            <person name="Deveau A."/>
            <person name="DiFazio S."/>
            <person name="Duplessis S."/>
            <person name="Fraissinet-Tachet L."/>
            <person name="Lucic E."/>
            <person name="Frey-Klett P."/>
            <person name="Fourrey C."/>
            <person name="Feussner I."/>
            <person name="Gay G."/>
            <person name="Grimwood J."/>
            <person name="Hoegger P.J."/>
            <person name="Jain P."/>
            <person name="Kilaru S."/>
            <person name="Labbe J."/>
            <person name="Lin Y.C."/>
            <person name="Legue V."/>
            <person name="Le Tacon F."/>
            <person name="Marmeisse R."/>
            <person name="Melayah D."/>
            <person name="Montanini B."/>
            <person name="Muratet M."/>
            <person name="Nehls U."/>
            <person name="Niculita-Hirzel H."/>
            <person name="Oudot-Le Secq M.P."/>
            <person name="Peter M."/>
            <person name="Quesneville H."/>
            <person name="Rajashekar B."/>
            <person name="Reich M."/>
            <person name="Rouhier N."/>
            <person name="Schmutz J."/>
            <person name="Yin T."/>
            <person name="Chalot M."/>
            <person name="Henrissat B."/>
            <person name="Kuees U."/>
            <person name="Lucas S."/>
            <person name="Van de Peer Y."/>
            <person name="Podila G.K."/>
            <person name="Polle A."/>
            <person name="Pukkila P.J."/>
            <person name="Richardson P.M."/>
            <person name="Rouze P."/>
            <person name="Sanders I.R."/>
            <person name="Stajich J.E."/>
            <person name="Tunlid A."/>
            <person name="Tuskan G."/>
            <person name="Grigoriev I.V."/>
        </authorList>
    </citation>
    <scope>NUCLEOTIDE SEQUENCE [LARGE SCALE GENOMIC DNA]</scope>
    <source>
        <strain evidence="3">S238N-H82 / ATCC MYA-4686</strain>
    </source>
</reference>
<name>B0CT15_LACBS</name>
<gene>
    <name evidence="2" type="ORF">LACBIDRAFT_321479</name>
</gene>
<dbReference type="GeneID" id="6070114"/>
<feature type="region of interest" description="Disordered" evidence="1">
    <location>
        <begin position="125"/>
        <end position="154"/>
    </location>
</feature>
<accession>B0CT15</accession>
<dbReference type="Proteomes" id="UP000001194">
    <property type="component" value="Unassembled WGS sequence"/>
</dbReference>
<dbReference type="HOGENOM" id="CLU_1496462_0_0_1"/>
<dbReference type="InParanoid" id="B0CT15"/>
<dbReference type="RefSeq" id="XP_001874418.1">
    <property type="nucleotide sequence ID" value="XM_001874383.1"/>
</dbReference>
<organism evidence="3">
    <name type="scientific">Laccaria bicolor (strain S238N-H82 / ATCC MYA-4686)</name>
    <name type="common">Bicoloured deceiver</name>
    <name type="synonym">Laccaria laccata var. bicolor</name>
    <dbReference type="NCBI Taxonomy" id="486041"/>
    <lineage>
        <taxon>Eukaryota</taxon>
        <taxon>Fungi</taxon>
        <taxon>Dikarya</taxon>
        <taxon>Basidiomycota</taxon>
        <taxon>Agaricomycotina</taxon>
        <taxon>Agaricomycetes</taxon>
        <taxon>Agaricomycetidae</taxon>
        <taxon>Agaricales</taxon>
        <taxon>Agaricineae</taxon>
        <taxon>Hydnangiaceae</taxon>
        <taxon>Laccaria</taxon>
    </lineage>
</organism>
<dbReference type="AlphaFoldDB" id="B0CT15"/>
<feature type="compositionally biased region" description="Basic and acidic residues" evidence="1">
    <location>
        <begin position="130"/>
        <end position="142"/>
    </location>
</feature>
<keyword evidence="3" id="KW-1185">Reference proteome</keyword>
<protein>
    <submittedName>
        <fullName evidence="2">Predicted protein</fullName>
    </submittedName>
</protein>
<proteinExistence type="predicted"/>
<dbReference type="EMBL" id="DS547092">
    <property type="protein sequence ID" value="EDR13859.1"/>
    <property type="molecule type" value="Genomic_DNA"/>
</dbReference>
<evidence type="ECO:0000313" key="2">
    <source>
        <dbReference type="EMBL" id="EDR13859.1"/>
    </source>
</evidence>
<evidence type="ECO:0000313" key="3">
    <source>
        <dbReference type="Proteomes" id="UP000001194"/>
    </source>
</evidence>
<dbReference type="KEGG" id="lbc:LACBIDRAFT_321479"/>
<sequence length="180" mass="20414">METAFTGRTLSFPVEVSELSKITTTVTTPFNTLRCYLSIYQKSALSDRPNSTKSFRAQAKLVKIHKDTMRNTQPTQTLASNAYTRKWMLLSARPKALVREVHSFHFPVGSSTSDRNLDKLEKYAGGQQEAKLDRNDSNKESRNGSTSFGLTGTPHNRTYQPQCFFVILRKLRGVEGDFKR</sequence>
<feature type="compositionally biased region" description="Polar residues" evidence="1">
    <location>
        <begin position="143"/>
        <end position="154"/>
    </location>
</feature>
<evidence type="ECO:0000256" key="1">
    <source>
        <dbReference type="SAM" id="MobiDB-lite"/>
    </source>
</evidence>